<name>A0A448ZIW4_9STRA</name>
<gene>
    <name evidence="3" type="ORF">PSNMU_V1.4_AUG-EV-PASAV3_0089010</name>
</gene>
<dbReference type="Pfam" id="PF00856">
    <property type="entry name" value="SET"/>
    <property type="match status" value="1"/>
</dbReference>
<dbReference type="OrthoDB" id="5560686at2759"/>
<reference evidence="3 4" key="1">
    <citation type="submission" date="2019-01" db="EMBL/GenBank/DDBJ databases">
        <authorList>
            <person name="Ferrante I. M."/>
        </authorList>
    </citation>
    <scope>NUCLEOTIDE SEQUENCE [LARGE SCALE GENOMIC DNA]</scope>
    <source>
        <strain evidence="3 4">B856</strain>
    </source>
</reference>
<feature type="domain" description="SET" evidence="2">
    <location>
        <begin position="155"/>
        <end position="292"/>
    </location>
</feature>
<dbReference type="EMBL" id="CAACVS010000397">
    <property type="protein sequence ID" value="VEU41955.1"/>
    <property type="molecule type" value="Genomic_DNA"/>
</dbReference>
<sequence>MVRQHTNKGPPERERDDMSDVVAEVPTENILDHRVNVTSEWLPPKANGHYFLGFEVNSSPKLRELWQRFKMLEKWNELAIRPESPEDCHTDDRFLLSPNANDKHTGDGLADDLLALRKQFSHVRYLLNQHISTLAVETTSWEKDLVVRPSQIRKAGMGLYYIPSQKVEVTSVAAPSIPKDSLICYYTGHVHTHSSSRELPIEERSYLMWIRDNTLVDPGPIPSITARYINDPLNENLVNCRYVPTVLTVSGSHYHSEGYGRGGDDPHEDTIRLAVYTTRTIQSGEELFVSYGDAYWNQQPTAGNMLNCKSVTNKTNGNHCSSSKKENIQGDCVIDDENSNDGNDSDDSDISATFPFSALFDPKVIQTSLVSD</sequence>
<dbReference type="Proteomes" id="UP000291116">
    <property type="component" value="Unassembled WGS sequence"/>
</dbReference>
<dbReference type="PROSITE" id="PS50280">
    <property type="entry name" value="SET"/>
    <property type="match status" value="1"/>
</dbReference>
<accession>A0A448ZIW4</accession>
<evidence type="ECO:0000313" key="3">
    <source>
        <dbReference type="EMBL" id="VEU41955.1"/>
    </source>
</evidence>
<keyword evidence="4" id="KW-1185">Reference proteome</keyword>
<dbReference type="SUPFAM" id="SSF82199">
    <property type="entry name" value="SET domain"/>
    <property type="match status" value="1"/>
</dbReference>
<dbReference type="InterPro" id="IPR046341">
    <property type="entry name" value="SET_dom_sf"/>
</dbReference>
<organism evidence="3 4">
    <name type="scientific">Pseudo-nitzschia multistriata</name>
    <dbReference type="NCBI Taxonomy" id="183589"/>
    <lineage>
        <taxon>Eukaryota</taxon>
        <taxon>Sar</taxon>
        <taxon>Stramenopiles</taxon>
        <taxon>Ochrophyta</taxon>
        <taxon>Bacillariophyta</taxon>
        <taxon>Bacillariophyceae</taxon>
        <taxon>Bacillariophycidae</taxon>
        <taxon>Bacillariales</taxon>
        <taxon>Bacillariaceae</taxon>
        <taxon>Pseudo-nitzschia</taxon>
    </lineage>
</organism>
<proteinExistence type="predicted"/>
<dbReference type="AlphaFoldDB" id="A0A448ZIW4"/>
<evidence type="ECO:0000259" key="2">
    <source>
        <dbReference type="PROSITE" id="PS50280"/>
    </source>
</evidence>
<protein>
    <recommendedName>
        <fullName evidence="2">SET domain-containing protein</fullName>
    </recommendedName>
</protein>
<dbReference type="Gene3D" id="2.170.270.10">
    <property type="entry name" value="SET domain"/>
    <property type="match status" value="1"/>
</dbReference>
<evidence type="ECO:0000313" key="4">
    <source>
        <dbReference type="Proteomes" id="UP000291116"/>
    </source>
</evidence>
<feature type="region of interest" description="Disordered" evidence="1">
    <location>
        <begin position="1"/>
        <end position="20"/>
    </location>
</feature>
<evidence type="ECO:0000256" key="1">
    <source>
        <dbReference type="SAM" id="MobiDB-lite"/>
    </source>
</evidence>
<dbReference type="InterPro" id="IPR001214">
    <property type="entry name" value="SET_dom"/>
</dbReference>